<feature type="domain" description="C2" evidence="1">
    <location>
        <begin position="251"/>
        <end position="369"/>
    </location>
</feature>
<organism evidence="4 5">
    <name type="scientific">Basidiobolus meristosporus CBS 931.73</name>
    <dbReference type="NCBI Taxonomy" id="1314790"/>
    <lineage>
        <taxon>Eukaryota</taxon>
        <taxon>Fungi</taxon>
        <taxon>Fungi incertae sedis</taxon>
        <taxon>Zoopagomycota</taxon>
        <taxon>Entomophthoromycotina</taxon>
        <taxon>Basidiobolomycetes</taxon>
        <taxon>Basidiobolales</taxon>
        <taxon>Basidiobolaceae</taxon>
        <taxon>Basidiobolus</taxon>
    </lineage>
</organism>
<dbReference type="InterPro" id="IPR014772">
    <property type="entry name" value="Munc13_dom-2"/>
</dbReference>
<dbReference type="InterPro" id="IPR000008">
    <property type="entry name" value="C2_dom"/>
</dbReference>
<dbReference type="InterPro" id="IPR014770">
    <property type="entry name" value="Munc13_1"/>
</dbReference>
<dbReference type="SUPFAM" id="SSF49562">
    <property type="entry name" value="C2 domain (Calcium/lipid-binding domain, CaLB)"/>
    <property type="match status" value="1"/>
</dbReference>
<dbReference type="InterPro" id="IPR052811">
    <property type="entry name" value="Glucose_resp_signaling"/>
</dbReference>
<dbReference type="Gene3D" id="2.60.40.150">
    <property type="entry name" value="C2 domain"/>
    <property type="match status" value="1"/>
</dbReference>
<sequence>MLEDIAKCRTMFPFNEFRTPTSAGINVITTLLKPQLGYFTLDIQNMVDDRNSQYAALRDTFELYSNVYRLSDISKLHGLEFQFDLTRWFQSQIDRWLSDLDTKAHDWVQRAIEKDQLSFVSEKLRHSSSIVDLFSFFQQQLNPGFELQWPSPQMKAIFIRDLSKIIMKRIRLYCQIIREKYRERIEKQRNEIIRKTVNVSKYSWSSLLGRNQPSGSTENEFQVLREYCVILNNLAQAESSLFKLWTALDYDPEQDGIGTTSKPQIPPSLTYLVTVVQAQNLQACDFNGLSDPFVILRVGSQDVGQTTVVNETLNPWWEESFQFDVKGTEELSVTVYDKDYMNVDLCGIGLPLKLDPTTYTEYTIREDWVTLVPHGRVLIRSTAFGETEDVEFYFGKSLNIASVTLKDMARLLVYQMHQDISNHVYEIFAHFRGKSATSITTELCDRALHPLLNYLDNNLGNLYENLYDNSWNAVVKELWDDLLDIFENLIFPPLGTNRNPLSETELQVVYRCLELTKVFFNGGSTGSGVNIKELENERYQQLILTEKLFHMSTEELIDSFRAHTNQLQTDRTSQEYKAPEKPIFIMIYHILRVLQMVHKEFNEKFIMKQMEMIAFPNTQS</sequence>
<dbReference type="Gene3D" id="1.20.58.1100">
    <property type="match status" value="1"/>
</dbReference>
<evidence type="ECO:0000313" key="5">
    <source>
        <dbReference type="Proteomes" id="UP000193498"/>
    </source>
</evidence>
<evidence type="ECO:0008006" key="6">
    <source>
        <dbReference type="Google" id="ProtNLM"/>
    </source>
</evidence>
<accession>A0A1Y1YFU9</accession>
<feature type="domain" description="MHD2" evidence="3">
    <location>
        <begin position="445"/>
        <end position="560"/>
    </location>
</feature>
<dbReference type="EMBL" id="MCFE01000145">
    <property type="protein sequence ID" value="ORX96828.1"/>
    <property type="molecule type" value="Genomic_DNA"/>
</dbReference>
<protein>
    <recommendedName>
        <fullName evidence="6">C2 domain-containing protein</fullName>
    </recommendedName>
</protein>
<evidence type="ECO:0000259" key="3">
    <source>
        <dbReference type="PROSITE" id="PS51259"/>
    </source>
</evidence>
<evidence type="ECO:0000259" key="1">
    <source>
        <dbReference type="PROSITE" id="PS50004"/>
    </source>
</evidence>
<dbReference type="PANTHER" id="PTHR47263">
    <property type="entry name" value="ADENYLATE CYCLASE ACTIVATION PROTEIN GIT1"/>
    <property type="match status" value="1"/>
</dbReference>
<gene>
    <name evidence="4" type="ORF">K493DRAFT_17269</name>
</gene>
<reference evidence="4 5" key="1">
    <citation type="submission" date="2016-07" db="EMBL/GenBank/DDBJ databases">
        <title>Pervasive Adenine N6-methylation of Active Genes in Fungi.</title>
        <authorList>
            <consortium name="DOE Joint Genome Institute"/>
            <person name="Mondo S.J."/>
            <person name="Dannebaum R.O."/>
            <person name="Kuo R.C."/>
            <person name="Labutti K."/>
            <person name="Haridas S."/>
            <person name="Kuo A."/>
            <person name="Salamov A."/>
            <person name="Ahrendt S.R."/>
            <person name="Lipzen A."/>
            <person name="Sullivan W."/>
            <person name="Andreopoulos W.B."/>
            <person name="Clum A."/>
            <person name="Lindquist E."/>
            <person name="Daum C."/>
            <person name="Ramamoorthy G.K."/>
            <person name="Gryganskyi A."/>
            <person name="Culley D."/>
            <person name="Magnuson J.K."/>
            <person name="James T.Y."/>
            <person name="O'Malley M.A."/>
            <person name="Stajich J.E."/>
            <person name="Spatafora J.W."/>
            <person name="Visel A."/>
            <person name="Grigoriev I.V."/>
        </authorList>
    </citation>
    <scope>NUCLEOTIDE SEQUENCE [LARGE SCALE GENOMIC DNA]</scope>
    <source>
        <strain evidence="4 5">CBS 931.73</strain>
    </source>
</reference>
<dbReference type="Pfam" id="PF00168">
    <property type="entry name" value="C2"/>
    <property type="match status" value="1"/>
</dbReference>
<dbReference type="SMART" id="SM00239">
    <property type="entry name" value="C2"/>
    <property type="match status" value="1"/>
</dbReference>
<dbReference type="PROSITE" id="PS51259">
    <property type="entry name" value="MHD2"/>
    <property type="match status" value="1"/>
</dbReference>
<dbReference type="AlphaFoldDB" id="A0A1Y1YFU9"/>
<dbReference type="PROSITE" id="PS50004">
    <property type="entry name" value="C2"/>
    <property type="match status" value="1"/>
</dbReference>
<dbReference type="PROSITE" id="PS51258">
    <property type="entry name" value="MHD1"/>
    <property type="match status" value="1"/>
</dbReference>
<dbReference type="Pfam" id="PF06292">
    <property type="entry name" value="MUN"/>
    <property type="match status" value="1"/>
</dbReference>
<dbReference type="OrthoDB" id="2015333at2759"/>
<dbReference type="STRING" id="1314790.A0A1Y1YFU9"/>
<dbReference type="InterPro" id="IPR035892">
    <property type="entry name" value="C2_domain_sf"/>
</dbReference>
<keyword evidence="5" id="KW-1185">Reference proteome</keyword>
<dbReference type="InParanoid" id="A0A1Y1YFU9"/>
<dbReference type="InterPro" id="IPR010439">
    <property type="entry name" value="MUN_dom"/>
</dbReference>
<dbReference type="Gene3D" id="1.10.357.50">
    <property type="match status" value="1"/>
</dbReference>
<evidence type="ECO:0000313" key="4">
    <source>
        <dbReference type="EMBL" id="ORX96828.1"/>
    </source>
</evidence>
<comment type="caution">
    <text evidence="4">The sequence shown here is derived from an EMBL/GenBank/DDBJ whole genome shotgun (WGS) entry which is preliminary data.</text>
</comment>
<dbReference type="PANTHER" id="PTHR47263:SF1">
    <property type="entry name" value="C2 DOMAIN PROTEIN (AFU_ORTHOLOGUE AFUA_7G02350)"/>
    <property type="match status" value="1"/>
</dbReference>
<evidence type="ECO:0000259" key="2">
    <source>
        <dbReference type="PROSITE" id="PS51258"/>
    </source>
</evidence>
<name>A0A1Y1YFU9_9FUNG</name>
<dbReference type="Proteomes" id="UP000193498">
    <property type="component" value="Unassembled WGS sequence"/>
</dbReference>
<dbReference type="FunCoup" id="A0A1Y1YFU9">
    <property type="interactions" value="31"/>
</dbReference>
<feature type="domain" description="MHD1" evidence="2">
    <location>
        <begin position="51"/>
        <end position="177"/>
    </location>
</feature>
<proteinExistence type="predicted"/>